<gene>
    <name evidence="2" type="ORF">TNIN_439671</name>
</gene>
<feature type="region of interest" description="Disordered" evidence="1">
    <location>
        <begin position="82"/>
        <end position="117"/>
    </location>
</feature>
<sequence length="117" mass="13186">MSFKFQCTSSLQQEINIRQGEQFVGRNDSSLHKTPFLNINNLICNRYNLVRPLPTSSPKSRPVVKFAVDTLKARLRKLRSVSHEWEESTPPHCDVIGREGGTISSGNGETDSTDIRI</sequence>
<keyword evidence="3" id="KW-1185">Reference proteome</keyword>
<proteinExistence type="predicted"/>
<dbReference type="OrthoDB" id="10331761at2759"/>
<evidence type="ECO:0000313" key="3">
    <source>
        <dbReference type="Proteomes" id="UP000886998"/>
    </source>
</evidence>
<dbReference type="EMBL" id="BMAV01007239">
    <property type="protein sequence ID" value="GFY49972.1"/>
    <property type="molecule type" value="Genomic_DNA"/>
</dbReference>
<protein>
    <submittedName>
        <fullName evidence="2">Uncharacterized protein</fullName>
    </submittedName>
</protein>
<name>A0A8X6XA84_9ARAC</name>
<organism evidence="2 3">
    <name type="scientific">Trichonephila inaurata madagascariensis</name>
    <dbReference type="NCBI Taxonomy" id="2747483"/>
    <lineage>
        <taxon>Eukaryota</taxon>
        <taxon>Metazoa</taxon>
        <taxon>Ecdysozoa</taxon>
        <taxon>Arthropoda</taxon>
        <taxon>Chelicerata</taxon>
        <taxon>Arachnida</taxon>
        <taxon>Araneae</taxon>
        <taxon>Araneomorphae</taxon>
        <taxon>Entelegynae</taxon>
        <taxon>Araneoidea</taxon>
        <taxon>Nephilidae</taxon>
        <taxon>Trichonephila</taxon>
        <taxon>Trichonephila inaurata</taxon>
    </lineage>
</organism>
<reference evidence="2" key="1">
    <citation type="submission" date="2020-08" db="EMBL/GenBank/DDBJ databases">
        <title>Multicomponent nature underlies the extraordinary mechanical properties of spider dragline silk.</title>
        <authorList>
            <person name="Kono N."/>
            <person name="Nakamura H."/>
            <person name="Mori M."/>
            <person name="Yoshida Y."/>
            <person name="Ohtoshi R."/>
            <person name="Malay A.D."/>
            <person name="Moran D.A.P."/>
            <person name="Tomita M."/>
            <person name="Numata K."/>
            <person name="Arakawa K."/>
        </authorList>
    </citation>
    <scope>NUCLEOTIDE SEQUENCE</scope>
</reference>
<comment type="caution">
    <text evidence="2">The sequence shown here is derived from an EMBL/GenBank/DDBJ whole genome shotgun (WGS) entry which is preliminary data.</text>
</comment>
<dbReference type="AlphaFoldDB" id="A0A8X6XA84"/>
<evidence type="ECO:0000256" key="1">
    <source>
        <dbReference type="SAM" id="MobiDB-lite"/>
    </source>
</evidence>
<dbReference type="Proteomes" id="UP000886998">
    <property type="component" value="Unassembled WGS sequence"/>
</dbReference>
<evidence type="ECO:0000313" key="2">
    <source>
        <dbReference type="EMBL" id="GFY49972.1"/>
    </source>
</evidence>
<accession>A0A8X6XA84</accession>